<organism evidence="1 2">
    <name type="scientific">Vibrio neptunius</name>
    <dbReference type="NCBI Taxonomy" id="170651"/>
    <lineage>
        <taxon>Bacteria</taxon>
        <taxon>Pseudomonadati</taxon>
        <taxon>Pseudomonadota</taxon>
        <taxon>Gammaproteobacteria</taxon>
        <taxon>Vibrionales</taxon>
        <taxon>Vibrionaceae</taxon>
        <taxon>Vibrio</taxon>
    </lineage>
</organism>
<name>A0ABS3A2Z5_9VIBR</name>
<dbReference type="Proteomes" id="UP000779070">
    <property type="component" value="Unassembled WGS sequence"/>
</dbReference>
<accession>A0ABS3A2Z5</accession>
<evidence type="ECO:0000313" key="1">
    <source>
        <dbReference type="EMBL" id="MBN3578370.1"/>
    </source>
</evidence>
<dbReference type="EMBL" id="JAFHLB010000013">
    <property type="protein sequence ID" value="MBN3578370.1"/>
    <property type="molecule type" value="Genomic_DNA"/>
</dbReference>
<dbReference type="Pfam" id="PF10795">
    <property type="entry name" value="DUF2607"/>
    <property type="match status" value="1"/>
</dbReference>
<reference evidence="1 2" key="1">
    <citation type="submission" date="2021-02" db="EMBL/GenBank/DDBJ databases">
        <title>Draft Genome Sequences of 5 Vibrio neptunius Strains Isolated From of Bivalve Hatcheries.</title>
        <authorList>
            <person name="Galvis F."/>
            <person name="Barja J.L."/>
            <person name="Lemos M.L."/>
            <person name="Balado M."/>
        </authorList>
    </citation>
    <scope>NUCLEOTIDE SEQUENCE [LARGE SCALE GENOMIC DNA]</scope>
    <source>
        <strain evidence="1 2">PP-145.98</strain>
    </source>
</reference>
<sequence>MIKTHPNLTRRSAALAFFGIVLMLWMSFAYIDHQYDISPAHHSDHHCQLFSCAQYGMSHSSPTLTDTPLPDVFIEQDDYHFYQRPAFAYQARSPPVRLTS</sequence>
<gene>
    <name evidence="1" type="ORF">JYA62_11930</name>
</gene>
<dbReference type="InterPro" id="IPR019731">
    <property type="entry name" value="DUF2607"/>
</dbReference>
<proteinExistence type="predicted"/>
<comment type="caution">
    <text evidence="1">The sequence shown here is derived from an EMBL/GenBank/DDBJ whole genome shotgun (WGS) entry which is preliminary data.</text>
</comment>
<evidence type="ECO:0000313" key="2">
    <source>
        <dbReference type="Proteomes" id="UP000779070"/>
    </source>
</evidence>
<dbReference type="RefSeq" id="WP_206369987.1">
    <property type="nucleotide sequence ID" value="NZ_CAWPTM010000040.1"/>
</dbReference>
<keyword evidence="2" id="KW-1185">Reference proteome</keyword>
<protein>
    <submittedName>
        <fullName evidence="1">DUF2607 family protein</fullName>
    </submittedName>
</protein>